<comment type="caution">
    <text evidence="1">The sequence shown here is derived from an EMBL/GenBank/DDBJ whole genome shotgun (WGS) entry which is preliminary data.</text>
</comment>
<sequence>MPGVPSDPDKFAVNYITKLNRLRDETDPDMTANWWTAVKFIAPGETPGDREEDWKPAAAYKGSSGRRPKEVLHEYSGQSKAKQNGRLKAIRWLLIYWEPKRPTLPSYQAGLVHLGTSFALENSKRIRNLCWVGASAEAALWTRVEDQVNRLPHTKSKTSSASDECAERRDFCSV</sequence>
<reference evidence="1 2" key="1">
    <citation type="journal article" date="2015" name="Genome Biol. Evol.">
        <title>Comparative Genomics of a Bacterivorous Green Alga Reveals Evolutionary Causalities and Consequences of Phago-Mixotrophic Mode of Nutrition.</title>
        <authorList>
            <person name="Burns J.A."/>
            <person name="Paasch A."/>
            <person name="Narechania A."/>
            <person name="Kim E."/>
        </authorList>
    </citation>
    <scope>NUCLEOTIDE SEQUENCE [LARGE SCALE GENOMIC DNA]</scope>
    <source>
        <strain evidence="1 2">PLY_AMNH</strain>
    </source>
</reference>
<keyword evidence="2" id="KW-1185">Reference proteome</keyword>
<gene>
    <name evidence="1" type="ORF">CYMTET_26563</name>
</gene>
<name>A0AAE0FS20_9CHLO</name>
<dbReference type="EMBL" id="LGRX02014393">
    <property type="protein sequence ID" value="KAK3264718.1"/>
    <property type="molecule type" value="Genomic_DNA"/>
</dbReference>
<organism evidence="1 2">
    <name type="scientific">Cymbomonas tetramitiformis</name>
    <dbReference type="NCBI Taxonomy" id="36881"/>
    <lineage>
        <taxon>Eukaryota</taxon>
        <taxon>Viridiplantae</taxon>
        <taxon>Chlorophyta</taxon>
        <taxon>Pyramimonadophyceae</taxon>
        <taxon>Pyramimonadales</taxon>
        <taxon>Pyramimonadaceae</taxon>
        <taxon>Cymbomonas</taxon>
    </lineage>
</organism>
<evidence type="ECO:0000313" key="1">
    <source>
        <dbReference type="EMBL" id="KAK3264718.1"/>
    </source>
</evidence>
<dbReference type="AlphaFoldDB" id="A0AAE0FS20"/>
<protein>
    <submittedName>
        <fullName evidence="1">Uncharacterized protein</fullName>
    </submittedName>
</protein>
<evidence type="ECO:0000313" key="2">
    <source>
        <dbReference type="Proteomes" id="UP001190700"/>
    </source>
</evidence>
<dbReference type="Proteomes" id="UP001190700">
    <property type="component" value="Unassembled WGS sequence"/>
</dbReference>
<accession>A0AAE0FS20</accession>
<proteinExistence type="predicted"/>